<dbReference type="RefSeq" id="WP_179980449.1">
    <property type="nucleotide sequence ID" value="NZ_LT608333.1"/>
</dbReference>
<dbReference type="FunFam" id="3.30.160.20:FF:000004">
    <property type="entry name" value="Peptide chain release factor 1"/>
    <property type="match status" value="1"/>
</dbReference>
<dbReference type="NCBIfam" id="TIGR00019">
    <property type="entry name" value="prfA"/>
    <property type="match status" value="1"/>
</dbReference>
<evidence type="ECO:0000256" key="3">
    <source>
        <dbReference type="ARBA" id="ARBA00010835"/>
    </source>
</evidence>
<dbReference type="GO" id="GO:0005829">
    <property type="term" value="C:cytosol"/>
    <property type="evidence" value="ECO:0007669"/>
    <property type="project" value="UniProtKB-ARBA"/>
</dbReference>
<evidence type="ECO:0000256" key="6">
    <source>
        <dbReference type="ARBA" id="ARBA00022917"/>
    </source>
</evidence>
<organism evidence="11">
    <name type="scientific">uncultured Desulfovibrio sp</name>
    <dbReference type="NCBI Taxonomy" id="167968"/>
    <lineage>
        <taxon>Bacteria</taxon>
        <taxon>Pseudomonadati</taxon>
        <taxon>Thermodesulfobacteriota</taxon>
        <taxon>Desulfovibrionia</taxon>
        <taxon>Desulfovibrionales</taxon>
        <taxon>Desulfovibrionaceae</taxon>
        <taxon>Desulfovibrio</taxon>
        <taxon>environmental samples</taxon>
    </lineage>
</organism>
<dbReference type="InterPro" id="IPR005139">
    <property type="entry name" value="PCRF"/>
</dbReference>
<reference evidence="11" key="1">
    <citation type="submission" date="2016-08" db="EMBL/GenBank/DDBJ databases">
        <authorList>
            <person name="Seilhamer J.J."/>
        </authorList>
    </citation>
    <scope>NUCLEOTIDE SEQUENCE</scope>
    <source>
        <strain evidence="11">86-1</strain>
    </source>
</reference>
<evidence type="ECO:0000256" key="7">
    <source>
        <dbReference type="HAMAP-Rule" id="MF_00093"/>
    </source>
</evidence>
<keyword evidence="6 7" id="KW-0648">Protein biosynthesis</keyword>
<comment type="function">
    <text evidence="1 7">Peptide chain release factor 1 directs the termination of translation in response to the peptide chain termination codons UAG and UAA.</text>
</comment>
<dbReference type="SUPFAM" id="SSF75620">
    <property type="entry name" value="Release factor"/>
    <property type="match status" value="1"/>
</dbReference>
<name>A0A212L613_9BACT</name>
<dbReference type="EMBL" id="FMJC01000002">
    <property type="protein sequence ID" value="SCM72955.1"/>
    <property type="molecule type" value="Genomic_DNA"/>
</dbReference>
<gene>
    <name evidence="7 11" type="primary">prfA</name>
    <name evidence="11" type="ORF">KL86DES1_20941</name>
</gene>
<feature type="modified residue" description="N5-methylglutamine" evidence="7">
    <location>
        <position position="232"/>
    </location>
</feature>
<keyword evidence="4 7" id="KW-0488">Methylation</keyword>
<comment type="PTM">
    <text evidence="7">Methylated by PrmC. Methylation increases the termination efficiency of RF1.</text>
</comment>
<dbReference type="InterPro" id="IPR000352">
    <property type="entry name" value="Pep_chain_release_fac_I"/>
</dbReference>
<dbReference type="Gene3D" id="6.10.140.1950">
    <property type="match status" value="1"/>
</dbReference>
<dbReference type="FunFam" id="3.30.70.1660:FF:000004">
    <property type="entry name" value="Peptide chain release factor 1"/>
    <property type="match status" value="1"/>
</dbReference>
<dbReference type="AlphaFoldDB" id="A0A212L613"/>
<sequence>MFAKLEGLEKKYLELEEALAQPDVFNDQDHYRKLTKAHADLRDVVGLFRRYRTVSEELAEGKQLLHDADPEMRAMAQEEVQKAEQKLPELEHELKVMLLPSDPLDEKNTILEIRAGTGGEEAALFAADLFRMYTRYAELKGWKVELMSESPSESGGYKEIICLIAGDRVYSHLKYEAGTHRVQRVPATEAQGRIHTSAATVAVMPEAEEVDVEIRPDDLRIDIYRASGAGGQHVNKTESAVRITHIPTNTVVTCQDERSQHKNKARAMKVLASRILAAERERQSSELSADRKAQVGSGDRSERIRTYNFPQGRCTDHRINLTLYSLDRIMEGEIQSLVEALGTAAQAEALRAQATD</sequence>
<dbReference type="NCBIfam" id="NF001859">
    <property type="entry name" value="PRK00591.1"/>
    <property type="match status" value="1"/>
</dbReference>
<dbReference type="GO" id="GO:0016149">
    <property type="term" value="F:translation release factor activity, codon specific"/>
    <property type="evidence" value="ECO:0007669"/>
    <property type="project" value="UniProtKB-UniRule"/>
</dbReference>
<dbReference type="Pfam" id="PF03462">
    <property type="entry name" value="PCRF"/>
    <property type="match status" value="1"/>
</dbReference>
<dbReference type="PROSITE" id="PS00745">
    <property type="entry name" value="RF_PROK_I"/>
    <property type="match status" value="1"/>
</dbReference>
<dbReference type="InterPro" id="IPR004373">
    <property type="entry name" value="RF-1"/>
</dbReference>
<proteinExistence type="inferred from homology"/>
<dbReference type="FunFam" id="3.30.70.1660:FF:000002">
    <property type="entry name" value="Peptide chain release factor 1"/>
    <property type="match status" value="1"/>
</dbReference>
<protein>
    <recommendedName>
        <fullName evidence="7 8">Peptide chain release factor 1</fullName>
        <shortName evidence="7">RF-1</shortName>
    </recommendedName>
</protein>
<feature type="domain" description="Prokaryotic-type class I peptide chain release factors" evidence="10">
    <location>
        <begin position="225"/>
        <end position="241"/>
    </location>
</feature>
<evidence type="ECO:0000256" key="8">
    <source>
        <dbReference type="NCBIfam" id="TIGR00019"/>
    </source>
</evidence>
<dbReference type="Gene3D" id="3.30.160.20">
    <property type="match status" value="1"/>
</dbReference>
<evidence type="ECO:0000256" key="5">
    <source>
        <dbReference type="ARBA" id="ARBA00022490"/>
    </source>
</evidence>
<dbReference type="Pfam" id="PF00472">
    <property type="entry name" value="RF-1"/>
    <property type="match status" value="1"/>
</dbReference>
<dbReference type="SMART" id="SM00937">
    <property type="entry name" value="PCRF"/>
    <property type="match status" value="1"/>
</dbReference>
<dbReference type="Gene3D" id="3.30.70.1660">
    <property type="match status" value="1"/>
</dbReference>
<evidence type="ECO:0000256" key="4">
    <source>
        <dbReference type="ARBA" id="ARBA00022481"/>
    </source>
</evidence>
<dbReference type="HAMAP" id="MF_00093">
    <property type="entry name" value="Rel_fac_1"/>
    <property type="match status" value="1"/>
</dbReference>
<comment type="subcellular location">
    <subcellularLocation>
        <location evidence="2 7">Cytoplasm</location>
    </subcellularLocation>
</comment>
<evidence type="ECO:0000313" key="11">
    <source>
        <dbReference type="EMBL" id="SCM72955.1"/>
    </source>
</evidence>
<dbReference type="InterPro" id="IPR045853">
    <property type="entry name" value="Pep_chain_release_fac_I_sf"/>
</dbReference>
<evidence type="ECO:0000256" key="1">
    <source>
        <dbReference type="ARBA" id="ARBA00002986"/>
    </source>
</evidence>
<comment type="similarity">
    <text evidence="3 7">Belongs to the prokaryotic/mitochondrial release factor family.</text>
</comment>
<feature type="region of interest" description="Disordered" evidence="9">
    <location>
        <begin position="281"/>
        <end position="301"/>
    </location>
</feature>
<dbReference type="InterPro" id="IPR050057">
    <property type="entry name" value="Prokaryotic/Mito_RF"/>
</dbReference>
<dbReference type="PANTHER" id="PTHR43804">
    <property type="entry name" value="LD18447P"/>
    <property type="match status" value="1"/>
</dbReference>
<evidence type="ECO:0000259" key="10">
    <source>
        <dbReference type="PROSITE" id="PS00745"/>
    </source>
</evidence>
<accession>A0A212L613</accession>
<evidence type="ECO:0000256" key="9">
    <source>
        <dbReference type="SAM" id="MobiDB-lite"/>
    </source>
</evidence>
<keyword evidence="5 7" id="KW-0963">Cytoplasm</keyword>
<dbReference type="PANTHER" id="PTHR43804:SF7">
    <property type="entry name" value="LD18447P"/>
    <property type="match status" value="1"/>
</dbReference>
<evidence type="ECO:0000256" key="2">
    <source>
        <dbReference type="ARBA" id="ARBA00004496"/>
    </source>
</evidence>